<dbReference type="WBParaSite" id="MBELARI_LOCUS7375">
    <property type="protein sequence ID" value="MBELARI_LOCUS7375"/>
    <property type="gene ID" value="MBELARI_LOCUS7375"/>
</dbReference>
<reference evidence="5" key="1">
    <citation type="submission" date="2024-02" db="UniProtKB">
        <authorList>
            <consortium name="WormBaseParasite"/>
        </authorList>
    </citation>
    <scope>IDENTIFICATION</scope>
</reference>
<evidence type="ECO:0000256" key="1">
    <source>
        <dbReference type="ARBA" id="ARBA00022741"/>
    </source>
</evidence>
<dbReference type="Proteomes" id="UP000887575">
    <property type="component" value="Unassembled WGS sequence"/>
</dbReference>
<organism evidence="4 5">
    <name type="scientific">Mesorhabditis belari</name>
    <dbReference type="NCBI Taxonomy" id="2138241"/>
    <lineage>
        <taxon>Eukaryota</taxon>
        <taxon>Metazoa</taxon>
        <taxon>Ecdysozoa</taxon>
        <taxon>Nematoda</taxon>
        <taxon>Chromadorea</taxon>
        <taxon>Rhabditida</taxon>
        <taxon>Rhabditina</taxon>
        <taxon>Rhabditomorpha</taxon>
        <taxon>Rhabditoidea</taxon>
        <taxon>Rhabditidae</taxon>
        <taxon>Mesorhabditinae</taxon>
        <taxon>Mesorhabditis</taxon>
    </lineage>
</organism>
<dbReference type="Pfam" id="PF00069">
    <property type="entry name" value="Pkinase"/>
    <property type="match status" value="1"/>
</dbReference>
<keyword evidence="4" id="KW-1185">Reference proteome</keyword>
<keyword evidence="2" id="KW-0067">ATP-binding</keyword>
<evidence type="ECO:0000256" key="2">
    <source>
        <dbReference type="ARBA" id="ARBA00022840"/>
    </source>
</evidence>
<dbReference type="InterPro" id="IPR050117">
    <property type="entry name" value="MAPK"/>
</dbReference>
<dbReference type="PANTHER" id="PTHR24055">
    <property type="entry name" value="MITOGEN-ACTIVATED PROTEIN KINASE"/>
    <property type="match status" value="1"/>
</dbReference>
<dbReference type="InterPro" id="IPR000719">
    <property type="entry name" value="Prot_kinase_dom"/>
</dbReference>
<dbReference type="GO" id="GO:0004672">
    <property type="term" value="F:protein kinase activity"/>
    <property type="evidence" value="ECO:0007669"/>
    <property type="project" value="InterPro"/>
</dbReference>
<dbReference type="SMART" id="SM00220">
    <property type="entry name" value="S_TKc"/>
    <property type="match status" value="1"/>
</dbReference>
<dbReference type="InterPro" id="IPR011009">
    <property type="entry name" value="Kinase-like_dom_sf"/>
</dbReference>
<dbReference type="PROSITE" id="PS50011">
    <property type="entry name" value="PROTEIN_KINASE_DOM"/>
    <property type="match status" value="1"/>
</dbReference>
<dbReference type="Gene3D" id="1.10.510.10">
    <property type="entry name" value="Transferase(Phosphotransferase) domain 1"/>
    <property type="match status" value="1"/>
</dbReference>
<dbReference type="AlphaFoldDB" id="A0AAF3JAU2"/>
<keyword evidence="1" id="KW-0547">Nucleotide-binding</keyword>
<dbReference type="SUPFAM" id="SSF56112">
    <property type="entry name" value="Protein kinase-like (PK-like)"/>
    <property type="match status" value="1"/>
</dbReference>
<evidence type="ECO:0000313" key="5">
    <source>
        <dbReference type="WBParaSite" id="MBELARI_LOCUS7375"/>
    </source>
</evidence>
<accession>A0AAF3JAU2</accession>
<proteinExistence type="predicted"/>
<sequence length="439" mass="50247">MGNTVLCGNKENEALKQRERGAETKRTRLSPFDVRHQREKVAQNARSCRDPGSIHPGWGLLTLDQSTPLYQALERFLVSHYTSTALKMVAETANLAIVSKDKHFIKYDLTIKLPAEFEPDLEDVHYRDPRLTATPTYFHQISEGVQTIVIAAKMRVGNVIENGQSISKFERVAAKRRDLVLLERKAKTAQKMNQRHVKVDHRHMAALLVQIFRALDYLHQRGVIHRDLSSSNIGLNKKDFRIKLLDFGVSGFMNRQKELTEGLQSTPLYQPLEKILNARYDHGVDIWAAGLIGVEMLGMKLMNPTREDQKRSLFPVKSRILNVVGIDEDKYQSIFGDQLSCETPKKAILDQELDKAFERLENENRVGLTRNDLRSLLKSIFIVNPHDRFSANECLNSAYLQVMEKKLPKNEIAANDLTKKNARDQKILLETLHAFSKRI</sequence>
<protein>
    <recommendedName>
        <fullName evidence="3">Protein kinase domain-containing protein</fullName>
    </recommendedName>
</protein>
<evidence type="ECO:0000313" key="4">
    <source>
        <dbReference type="Proteomes" id="UP000887575"/>
    </source>
</evidence>
<evidence type="ECO:0000259" key="3">
    <source>
        <dbReference type="PROSITE" id="PS50011"/>
    </source>
</evidence>
<dbReference type="GO" id="GO:0005524">
    <property type="term" value="F:ATP binding"/>
    <property type="evidence" value="ECO:0007669"/>
    <property type="project" value="UniProtKB-KW"/>
</dbReference>
<feature type="domain" description="Protein kinase" evidence="3">
    <location>
        <begin position="1"/>
        <end position="400"/>
    </location>
</feature>
<name>A0AAF3JAU2_9BILA</name>